<dbReference type="SUPFAM" id="SSF56219">
    <property type="entry name" value="DNase I-like"/>
    <property type="match status" value="1"/>
</dbReference>
<accession>A0A9W7LGR4</accession>
<reference evidence="2" key="1">
    <citation type="submission" date="2023-05" db="EMBL/GenBank/DDBJ databases">
        <title>Genome and transcriptome analyses reveal genes involved in the formation of fine ridges on petal epidermal cells in Hibiscus trionum.</title>
        <authorList>
            <person name="Koshimizu S."/>
            <person name="Masuda S."/>
            <person name="Ishii T."/>
            <person name="Shirasu K."/>
            <person name="Hoshino A."/>
            <person name="Arita M."/>
        </authorList>
    </citation>
    <scope>NUCLEOTIDE SEQUENCE</scope>
    <source>
        <strain evidence="2">Hamamatsu line</strain>
    </source>
</reference>
<evidence type="ECO:0000259" key="1">
    <source>
        <dbReference type="Pfam" id="PF03372"/>
    </source>
</evidence>
<feature type="domain" description="Endonuclease/exonuclease/phosphatase" evidence="1">
    <location>
        <begin position="7"/>
        <end position="229"/>
    </location>
</feature>
<gene>
    <name evidence="2" type="ORF">HRI_000010200</name>
</gene>
<name>A0A9W7LGR4_HIBTR</name>
<organism evidence="2 3">
    <name type="scientific">Hibiscus trionum</name>
    <name type="common">Flower of an hour</name>
    <dbReference type="NCBI Taxonomy" id="183268"/>
    <lineage>
        <taxon>Eukaryota</taxon>
        <taxon>Viridiplantae</taxon>
        <taxon>Streptophyta</taxon>
        <taxon>Embryophyta</taxon>
        <taxon>Tracheophyta</taxon>
        <taxon>Spermatophyta</taxon>
        <taxon>Magnoliopsida</taxon>
        <taxon>eudicotyledons</taxon>
        <taxon>Gunneridae</taxon>
        <taxon>Pentapetalae</taxon>
        <taxon>rosids</taxon>
        <taxon>malvids</taxon>
        <taxon>Malvales</taxon>
        <taxon>Malvaceae</taxon>
        <taxon>Malvoideae</taxon>
        <taxon>Hibiscus</taxon>
    </lineage>
</organism>
<protein>
    <recommendedName>
        <fullName evidence="1">Endonuclease/exonuclease/phosphatase domain-containing protein</fullName>
    </recommendedName>
</protein>
<dbReference type="Proteomes" id="UP001165190">
    <property type="component" value="Unassembled WGS sequence"/>
</dbReference>
<keyword evidence="3" id="KW-1185">Reference proteome</keyword>
<evidence type="ECO:0000313" key="3">
    <source>
        <dbReference type="Proteomes" id="UP001165190"/>
    </source>
</evidence>
<proteinExistence type="predicted"/>
<comment type="caution">
    <text evidence="2">The sequence shown here is derived from an EMBL/GenBank/DDBJ whole genome shotgun (WGS) entry which is preliminary data.</text>
</comment>
<dbReference type="PANTHER" id="PTHR33710">
    <property type="entry name" value="BNAC02G09200D PROTEIN"/>
    <property type="match status" value="1"/>
</dbReference>
<dbReference type="InterPro" id="IPR036691">
    <property type="entry name" value="Endo/exonu/phosph_ase_sf"/>
</dbReference>
<dbReference type="Pfam" id="PF03372">
    <property type="entry name" value="Exo_endo_phos"/>
    <property type="match status" value="1"/>
</dbReference>
<dbReference type="GO" id="GO:0003824">
    <property type="term" value="F:catalytic activity"/>
    <property type="evidence" value="ECO:0007669"/>
    <property type="project" value="InterPro"/>
</dbReference>
<dbReference type="PANTHER" id="PTHR33710:SF64">
    <property type="entry name" value="ENDONUCLEASE_EXONUCLEASE_PHOSPHATASE DOMAIN-CONTAINING PROTEIN"/>
    <property type="match status" value="1"/>
</dbReference>
<dbReference type="EMBL" id="BSYR01000001">
    <property type="protein sequence ID" value="GMI63409.1"/>
    <property type="molecule type" value="Genomic_DNA"/>
</dbReference>
<sequence>MKKNLFISWNIRGLGSLDKKAAVKRLVQKLKPSVLFIQESKLQVVNDRIFSRICGNFLNLKMVFSGSAGAAGGLISLWDPNFFECESSWIGLSFIVLLGKFVGSNIKCVLVNVYAPSLVEDRKELFVELIAKLENLKSSLIIGGDFNTVRDRSKRLGVSFNKRASGDFVDFIEALGLSDMPPHGSQFTWSNYRDAPSFSRLDRFLVSDNILVLWPDLFQQVLPKSISDHNPVCLSCIGDCWGPRPFKWFESTLDSLEYVDLIVQTCSGSSSIGIMPLLSECKKSD</sequence>
<evidence type="ECO:0000313" key="2">
    <source>
        <dbReference type="EMBL" id="GMI63409.1"/>
    </source>
</evidence>
<dbReference type="InterPro" id="IPR005135">
    <property type="entry name" value="Endo/exonuclease/phosphatase"/>
</dbReference>
<dbReference type="Gene3D" id="3.60.10.10">
    <property type="entry name" value="Endonuclease/exonuclease/phosphatase"/>
    <property type="match status" value="1"/>
</dbReference>
<dbReference type="OrthoDB" id="692400at2759"/>
<dbReference type="AlphaFoldDB" id="A0A9W7LGR4"/>